<protein>
    <recommendedName>
        <fullName evidence="6">C2 domain-containing protein</fullName>
    </recommendedName>
</protein>
<dbReference type="InterPro" id="IPR014770">
    <property type="entry name" value="Munc13_1"/>
</dbReference>
<dbReference type="Gene3D" id="1.10.357.50">
    <property type="match status" value="1"/>
</dbReference>
<dbReference type="InterPro" id="IPR052811">
    <property type="entry name" value="Glucose_resp_signaling"/>
</dbReference>
<evidence type="ECO:0000259" key="2">
    <source>
        <dbReference type="PROSITE" id="PS51258"/>
    </source>
</evidence>
<dbReference type="PROSITE" id="PS51258">
    <property type="entry name" value="MHD1"/>
    <property type="match status" value="1"/>
</dbReference>
<evidence type="ECO:0000259" key="1">
    <source>
        <dbReference type="PROSITE" id="PS50004"/>
    </source>
</evidence>
<dbReference type="EMBL" id="BTGD01000025">
    <property type="protein sequence ID" value="GMM58579.1"/>
    <property type="molecule type" value="Genomic_DNA"/>
</dbReference>
<dbReference type="SMART" id="SM00239">
    <property type="entry name" value="C2"/>
    <property type="match status" value="1"/>
</dbReference>
<dbReference type="PROSITE" id="PS50004">
    <property type="entry name" value="C2"/>
    <property type="match status" value="1"/>
</dbReference>
<dbReference type="PROSITE" id="PS51259">
    <property type="entry name" value="MHD2"/>
    <property type="match status" value="1"/>
</dbReference>
<dbReference type="InterPro" id="IPR035892">
    <property type="entry name" value="C2_domain_sf"/>
</dbReference>
<dbReference type="Proteomes" id="UP001377567">
    <property type="component" value="Unassembled WGS sequence"/>
</dbReference>
<dbReference type="PANTHER" id="PTHR47263:SF1">
    <property type="entry name" value="C2 DOMAIN PROTEIN (AFU_ORTHOLOGUE AFUA_7G02350)"/>
    <property type="match status" value="1"/>
</dbReference>
<evidence type="ECO:0000313" key="4">
    <source>
        <dbReference type="EMBL" id="GMM58579.1"/>
    </source>
</evidence>
<proteinExistence type="predicted"/>
<gene>
    <name evidence="4" type="ORF">DAKH74_051960</name>
</gene>
<evidence type="ECO:0000313" key="5">
    <source>
        <dbReference type="Proteomes" id="UP001377567"/>
    </source>
</evidence>
<evidence type="ECO:0008006" key="6">
    <source>
        <dbReference type="Google" id="ProtNLM"/>
    </source>
</evidence>
<name>A0AAV5S8I8_MAUHU</name>
<dbReference type="PANTHER" id="PTHR47263">
    <property type="entry name" value="ADENYLATE CYCLASE ACTIVATION PROTEIN GIT1"/>
    <property type="match status" value="1"/>
</dbReference>
<evidence type="ECO:0000259" key="3">
    <source>
        <dbReference type="PROSITE" id="PS51259"/>
    </source>
</evidence>
<dbReference type="InterPro" id="IPR014772">
    <property type="entry name" value="Munc13_dom-2"/>
</dbReference>
<sequence length="1302" mass="150239">MDRITSSSSSVSTKSAQNVPSVWEVYSPDIEENQLYWYSLKLLIFEYINEPRFRSSSNVSHGGRQSFDTKHTSLSTIGNSTISGNDSNITSGKDDKVVLKSLKDRLEVYLRNVTIGEIKMSNQDYRRSLMKYYNDYFLNPALRSNMIECKRPEDMIVYFSKTANSQLNKFNNGHIQNELYAEISLFISLMISLVSDSASETFIKRLRDYEHILKSDNTVQHNKRSSSLGIPSVELDNYSSSSHKSTVNSPTFRIEQITHATYFSELFGIDPLILQQDVIKVSQKVTNECFCKELRTLYNQINKNDGPLTSSDFPSDRDYHNWKTYMIEEMDVLFERFEKRTVHSGASSQTYEILPENPRDLFVALMSEIFLKECKSGMNSLNLSQDAMFFLTRFSKYWMVDYYSTLSALLYTAMNISVLKDEEINIPLTENLFTMLDLKVLKTGAHKDSSSWNDKDQKQWIINIFSASNQCICSLDNLLTALFAPTRPKFTPILSFYYNYVESDPAFVMFKKYTQYNNNSDIKKLKRTIFKTAEERYITLLNSIPKDKTIELHHIQDLGEQILNDVKEIQKRYSKPLLNRINIAFTVAEMLIAAYATDFLPMLKRASKYYKQKHNVPIPPVNALELYTLVKELEGVYMQVNPKNPLPWKPEEVFYKYLARFVREIIKNIKNVIINSLKNEQWNRVNLETLFSQSVLDIFKMINESINLVRQIEWESETQIAKVFTLILKEFSDDLKIYSQDTLKLIQSDLRQSSLEAIRKASESQSLQTREMGSVVSAKKRWTFHDMKNALKSSSGKVVPPPFEYRMRTCVMLNDIETMIRLVNELDEKIDPEQISLTISQDHNNDPSADKELNLDQPVKQIYSVRIIEAKDIRGYGSDGRSNVSVSLRCSTKQRESGSTQIVPKTNNPVWDEEFEIDLPYNGQTSLTFNVWHHATGKLRSFSGDDLCGRATLSLNPKNFTDDGFPNSRTLDLDTQGQLFVEISLETDRCDALAVFGRIYRVLTRSRDRAVELLVIKFSSYVSYSFSKETLKDLAKQSNGSTISDDSIYDAIVPLFDYLNANLTILASQLTPELLFMVMLKAWFVILKAADNLVLPQLSIAKNRLENTKNSLWKPHSSSLAGYGHALTIKEIEIVFKWLDALCVDFFYNNGEGPPLDDLKNKDYQTLLLVPVFYDRSSLELKAEVKRLTPSYYKFTEHKYRDNNPNMVVSRKLTSIERRKTIMKNSFKKTREQLDREALADSSDQLERDSELLDVILRILIAKGETDFVYQHLHQRKLKRKMIAITSIADKAANGQKVKYKK</sequence>
<dbReference type="SUPFAM" id="SSF49562">
    <property type="entry name" value="C2 domain (Calcium/lipid-binding domain, CaLB)"/>
    <property type="match status" value="1"/>
</dbReference>
<reference evidence="4 5" key="1">
    <citation type="journal article" date="2023" name="Elife">
        <title>Identification of key yeast species and microbe-microbe interactions impacting larval growth of Drosophila in the wild.</title>
        <authorList>
            <person name="Mure A."/>
            <person name="Sugiura Y."/>
            <person name="Maeda R."/>
            <person name="Honda K."/>
            <person name="Sakurai N."/>
            <person name="Takahashi Y."/>
            <person name="Watada M."/>
            <person name="Katoh T."/>
            <person name="Gotoh A."/>
            <person name="Gotoh Y."/>
            <person name="Taniguchi I."/>
            <person name="Nakamura K."/>
            <person name="Hayashi T."/>
            <person name="Katayama T."/>
            <person name="Uemura T."/>
            <person name="Hattori Y."/>
        </authorList>
    </citation>
    <scope>NUCLEOTIDE SEQUENCE [LARGE SCALE GENOMIC DNA]</scope>
    <source>
        <strain evidence="4 5">KH-74</strain>
    </source>
</reference>
<organism evidence="4 5">
    <name type="scientific">Maudiozyma humilis</name>
    <name type="common">Sour dough yeast</name>
    <name type="synonym">Kazachstania humilis</name>
    <dbReference type="NCBI Taxonomy" id="51915"/>
    <lineage>
        <taxon>Eukaryota</taxon>
        <taxon>Fungi</taxon>
        <taxon>Dikarya</taxon>
        <taxon>Ascomycota</taxon>
        <taxon>Saccharomycotina</taxon>
        <taxon>Saccharomycetes</taxon>
        <taxon>Saccharomycetales</taxon>
        <taxon>Saccharomycetaceae</taxon>
        <taxon>Maudiozyma</taxon>
    </lineage>
</organism>
<keyword evidence="5" id="KW-1185">Reference proteome</keyword>
<dbReference type="Gene3D" id="1.20.58.1100">
    <property type="match status" value="1"/>
</dbReference>
<accession>A0AAV5S8I8</accession>
<dbReference type="Pfam" id="PF00168">
    <property type="entry name" value="C2"/>
    <property type="match status" value="1"/>
</dbReference>
<comment type="caution">
    <text evidence="4">The sequence shown here is derived from an EMBL/GenBank/DDBJ whole genome shotgun (WGS) entry which is preliminary data.</text>
</comment>
<feature type="domain" description="MHD1" evidence="2">
    <location>
        <begin position="624"/>
        <end position="742"/>
    </location>
</feature>
<feature type="domain" description="MHD2" evidence="3">
    <location>
        <begin position="1049"/>
        <end position="1185"/>
    </location>
</feature>
<dbReference type="InterPro" id="IPR000008">
    <property type="entry name" value="C2_dom"/>
</dbReference>
<dbReference type="Gene3D" id="2.60.40.150">
    <property type="entry name" value="C2 domain"/>
    <property type="match status" value="1"/>
</dbReference>
<feature type="domain" description="C2" evidence="1">
    <location>
        <begin position="843"/>
        <end position="969"/>
    </location>
</feature>